<dbReference type="EMBL" id="CP061800">
    <property type="protein sequence ID" value="QTA91435.1"/>
    <property type="molecule type" value="Genomic_DNA"/>
</dbReference>
<reference evidence="1" key="1">
    <citation type="journal article" date="2021" name="Microb. Physiol.">
        <title>Proteogenomic Insights into the Physiology of Marine, Sulfate-Reducing, Filamentous Desulfonema limicola and Desulfonema magnum.</title>
        <authorList>
            <person name="Schnaars V."/>
            <person name="Wohlbrand L."/>
            <person name="Scheve S."/>
            <person name="Hinrichs C."/>
            <person name="Reinhardt R."/>
            <person name="Rabus R."/>
        </authorList>
    </citation>
    <scope>NUCLEOTIDE SEQUENCE</scope>
    <source>
        <strain evidence="1">4be13</strain>
    </source>
</reference>
<evidence type="ECO:0000313" key="1">
    <source>
        <dbReference type="EMBL" id="QTA91435.1"/>
    </source>
</evidence>
<accession>A0A975BUK9</accession>
<protein>
    <submittedName>
        <fullName evidence="1">Uncharacterized protein</fullName>
    </submittedName>
</protein>
<dbReference type="Proteomes" id="UP000663722">
    <property type="component" value="Chromosome"/>
</dbReference>
<dbReference type="KEGG" id="dmm:dnm_075020"/>
<name>A0A975BUK9_9BACT</name>
<evidence type="ECO:0000313" key="2">
    <source>
        <dbReference type="Proteomes" id="UP000663722"/>
    </source>
</evidence>
<gene>
    <name evidence="1" type="ORF">dnm_075020</name>
</gene>
<keyword evidence="2" id="KW-1185">Reference proteome</keyword>
<proteinExistence type="predicted"/>
<sequence length="71" mass="8701">MRVKRFDMNQILRYSDQSELFNPPFKSYNFTVIHFEKPSFLSEDIFITGGEKTGFFYERLFNYLRIKYLIL</sequence>
<dbReference type="AlphaFoldDB" id="A0A975BUK9"/>
<organism evidence="1 2">
    <name type="scientific">Desulfonema magnum</name>
    <dbReference type="NCBI Taxonomy" id="45655"/>
    <lineage>
        <taxon>Bacteria</taxon>
        <taxon>Pseudomonadati</taxon>
        <taxon>Thermodesulfobacteriota</taxon>
        <taxon>Desulfobacteria</taxon>
        <taxon>Desulfobacterales</taxon>
        <taxon>Desulfococcaceae</taxon>
        <taxon>Desulfonema</taxon>
    </lineage>
</organism>